<accession>A0ABU7UZ15</accession>
<protein>
    <submittedName>
        <fullName evidence="1">Uncharacterized protein</fullName>
    </submittedName>
</protein>
<comment type="caution">
    <text evidence="1">The sequence shown here is derived from an EMBL/GenBank/DDBJ whole genome shotgun (WGS) entry which is preliminary data.</text>
</comment>
<gene>
    <name evidence="1" type="ORF">V3390_03040</name>
</gene>
<evidence type="ECO:0000313" key="2">
    <source>
        <dbReference type="Proteomes" id="UP001356170"/>
    </source>
</evidence>
<dbReference type="EMBL" id="JAZHBO010000001">
    <property type="protein sequence ID" value="MEF2155208.1"/>
    <property type="molecule type" value="Genomic_DNA"/>
</dbReference>
<dbReference type="Proteomes" id="UP001356170">
    <property type="component" value="Unassembled WGS sequence"/>
</dbReference>
<name>A0ABU7UZ15_9GAMM</name>
<reference evidence="1 2" key="1">
    <citation type="submission" date="2024-01" db="EMBL/GenBank/DDBJ databases">
        <title>Novel species of the genus Luteimonas isolated from rivers.</title>
        <authorList>
            <person name="Lu H."/>
        </authorList>
    </citation>
    <scope>NUCLEOTIDE SEQUENCE [LARGE SCALE GENOMIC DNA]</scope>
    <source>
        <strain evidence="1 2">FXH3W</strain>
    </source>
</reference>
<dbReference type="RefSeq" id="WP_331703300.1">
    <property type="nucleotide sequence ID" value="NZ_JAZHBO010000001.1"/>
</dbReference>
<evidence type="ECO:0000313" key="1">
    <source>
        <dbReference type="EMBL" id="MEF2155208.1"/>
    </source>
</evidence>
<proteinExistence type="predicted"/>
<keyword evidence="2" id="KW-1185">Reference proteome</keyword>
<sequence length="99" mass="10573">MGHPQLSHQLAETFLSAPFEENGWETALGALAKPTHSTQGKLITVGDESLIRLNLTTDMDPRFEQDFVAITGGSASGTAGAPCCSRFRTALDPQRRATA</sequence>
<organism evidence="1 2">
    <name type="scientific">Aquilutibacter rugosus</name>
    <dbReference type="NCBI Taxonomy" id="3115820"/>
    <lineage>
        <taxon>Bacteria</taxon>
        <taxon>Pseudomonadati</taxon>
        <taxon>Pseudomonadota</taxon>
        <taxon>Gammaproteobacteria</taxon>
        <taxon>Lysobacterales</taxon>
        <taxon>Lysobacteraceae</taxon>
        <taxon>Aquilutibacter</taxon>
    </lineage>
</organism>